<evidence type="ECO:0000313" key="3">
    <source>
        <dbReference type="Proteomes" id="UP001196068"/>
    </source>
</evidence>
<dbReference type="EMBL" id="JAAEDH010000006">
    <property type="protein sequence ID" value="MBR0654785.1"/>
    <property type="molecule type" value="Genomic_DNA"/>
</dbReference>
<keyword evidence="3" id="KW-1185">Reference proteome</keyword>
<dbReference type="Gene3D" id="1.10.10.2520">
    <property type="entry name" value="Cell wall hydrolase SleB, domain 1"/>
    <property type="match status" value="1"/>
</dbReference>
<evidence type="ECO:0000313" key="2">
    <source>
        <dbReference type="EMBL" id="MBR0654785.1"/>
    </source>
</evidence>
<evidence type="ECO:0000259" key="1">
    <source>
        <dbReference type="Pfam" id="PF07486"/>
    </source>
</evidence>
<keyword evidence="2" id="KW-0378">Hydrolase</keyword>
<name>A0AAF1K1X7_9PROT</name>
<sequence length="146" mass="15553">MSAAVQARSATSVEVLALTLWGEAAERPVRAIEGVAAAIINRVRMVAAPDGPRHWGRGVSGICRAPFQFGCWHPRHPRHAPMLALGEDDMALAICRRIAARAASGVLPDSTGGATHYHAAERLPAWAVGRVPEAEIGGLVFYRLAM</sequence>
<organism evidence="2 3">
    <name type="scientific">Plastoroseomonas arctica</name>
    <dbReference type="NCBI Taxonomy" id="1509237"/>
    <lineage>
        <taxon>Bacteria</taxon>
        <taxon>Pseudomonadati</taxon>
        <taxon>Pseudomonadota</taxon>
        <taxon>Alphaproteobacteria</taxon>
        <taxon>Acetobacterales</taxon>
        <taxon>Acetobacteraceae</taxon>
        <taxon>Plastoroseomonas</taxon>
    </lineage>
</organism>
<dbReference type="AlphaFoldDB" id="A0AAF1K1X7"/>
<dbReference type="GO" id="GO:0016787">
    <property type="term" value="F:hydrolase activity"/>
    <property type="evidence" value="ECO:0007669"/>
    <property type="project" value="UniProtKB-KW"/>
</dbReference>
<dbReference type="InterPro" id="IPR011105">
    <property type="entry name" value="Cell_wall_hydrolase_SleB"/>
</dbReference>
<feature type="domain" description="Cell wall hydrolase SleB" evidence="1">
    <location>
        <begin position="33"/>
        <end position="142"/>
    </location>
</feature>
<dbReference type="Proteomes" id="UP001196068">
    <property type="component" value="Unassembled WGS sequence"/>
</dbReference>
<comment type="caution">
    <text evidence="2">The sequence shown here is derived from an EMBL/GenBank/DDBJ whole genome shotgun (WGS) entry which is preliminary data.</text>
</comment>
<dbReference type="Pfam" id="PF07486">
    <property type="entry name" value="Hydrolase_2"/>
    <property type="match status" value="1"/>
</dbReference>
<gene>
    <name evidence="2" type="ORF">GXW79_06815</name>
</gene>
<proteinExistence type="predicted"/>
<accession>A0AAF1K1X7</accession>
<reference evidence="2" key="1">
    <citation type="submission" date="2020-01" db="EMBL/GenBank/DDBJ databases">
        <authorList>
            <person name="Rat A."/>
        </authorList>
    </citation>
    <scope>NUCLEOTIDE SEQUENCE</scope>
    <source>
        <strain evidence="2">LMG 28251</strain>
    </source>
</reference>
<reference evidence="2" key="2">
    <citation type="journal article" date="2021" name="Syst. Appl. Microbiol.">
        <title>Roseomonas hellenica sp. nov., isolated from roots of wild-growing Alkanna tinctoria.</title>
        <authorList>
            <person name="Rat A."/>
            <person name="Naranjo H.D."/>
            <person name="Lebbe L."/>
            <person name="Cnockaert M."/>
            <person name="Krigas N."/>
            <person name="Grigoriadou K."/>
            <person name="Maloupa E."/>
            <person name="Willems A."/>
        </authorList>
    </citation>
    <scope>NUCLEOTIDE SEQUENCE</scope>
    <source>
        <strain evidence="2">LMG 28251</strain>
    </source>
</reference>
<dbReference type="InterPro" id="IPR042047">
    <property type="entry name" value="SleB_dom1"/>
</dbReference>
<dbReference type="RefSeq" id="WP_211873612.1">
    <property type="nucleotide sequence ID" value="NZ_JAAEDH010000006.1"/>
</dbReference>
<protein>
    <submittedName>
        <fullName evidence="2">Cell wall hydrolase</fullName>
    </submittedName>
</protein>